<sequence>MPSTVLTGKGCIVDVTTGLVYGGVQEFKLTNELETRSFPAGERWCAYTVPVGVSWRGEVAFKALDAATLGVVLGGTGSTGRVLEVLDEEAAVPEGEPYTVALGHDDNVAGSEAVKDAAGRAFLRVEDDPASGEYAIDGDVLTFSAADAGAELRLAYLRLDPSAGDSLVVGPEDIPQKFSLYGVLRGHDLIEGRAPEARFAVYLADCRRTGEFRFGAPADGLGAFTLSFTAQNAQPGDVVFYLPPRETT</sequence>
<comment type="caution">
    <text evidence="1">The sequence shown here is derived from an EMBL/GenBank/DDBJ whole genome shotgun (WGS) entry which is preliminary data.</text>
</comment>
<name>A0A1F5FFY8_9BACT</name>
<reference evidence="1 2" key="1">
    <citation type="journal article" date="2016" name="Nat. Commun.">
        <title>Thousands of microbial genomes shed light on interconnected biogeochemical processes in an aquifer system.</title>
        <authorList>
            <person name="Anantharaman K."/>
            <person name="Brown C.T."/>
            <person name="Hug L.A."/>
            <person name="Sharon I."/>
            <person name="Castelle C.J."/>
            <person name="Probst A.J."/>
            <person name="Thomas B.C."/>
            <person name="Singh A."/>
            <person name="Wilkins M.J."/>
            <person name="Karaoz U."/>
            <person name="Brodie E.L."/>
            <person name="Williams K.H."/>
            <person name="Hubbard S.S."/>
            <person name="Banfield J.F."/>
        </authorList>
    </citation>
    <scope>NUCLEOTIDE SEQUENCE [LARGE SCALE GENOMIC DNA]</scope>
</reference>
<gene>
    <name evidence="1" type="ORF">A2Y64_09385</name>
</gene>
<dbReference type="AlphaFoldDB" id="A0A1F5FFY8"/>
<accession>A0A1F5FFY8</accession>
<evidence type="ECO:0000313" key="1">
    <source>
        <dbReference type="EMBL" id="OGD78483.1"/>
    </source>
</evidence>
<evidence type="ECO:0000313" key="2">
    <source>
        <dbReference type="Proteomes" id="UP000177187"/>
    </source>
</evidence>
<dbReference type="EMBL" id="MFAF01000034">
    <property type="protein sequence ID" value="OGD78483.1"/>
    <property type="molecule type" value="Genomic_DNA"/>
</dbReference>
<organism evidence="1 2">
    <name type="scientific">Candidatus Coatesbacteria bacterium RBG_13_66_14</name>
    <dbReference type="NCBI Taxonomy" id="1817816"/>
    <lineage>
        <taxon>Bacteria</taxon>
        <taxon>Candidatus Coatesiibacteriota</taxon>
    </lineage>
</organism>
<protein>
    <submittedName>
        <fullName evidence="1">Uncharacterized protein</fullName>
    </submittedName>
</protein>
<dbReference type="Proteomes" id="UP000177187">
    <property type="component" value="Unassembled WGS sequence"/>
</dbReference>
<proteinExistence type="predicted"/>
<dbReference type="STRING" id="1817816.A2Y64_09385"/>